<evidence type="ECO:0000313" key="7">
    <source>
        <dbReference type="Proteomes" id="UP000516437"/>
    </source>
</evidence>
<feature type="region of interest" description="Disordered" evidence="5">
    <location>
        <begin position="50"/>
        <end position="69"/>
    </location>
</feature>
<evidence type="ECO:0000256" key="1">
    <source>
        <dbReference type="ARBA" id="ARBA00022741"/>
    </source>
</evidence>
<keyword evidence="7" id="KW-1185">Reference proteome</keyword>
<organism evidence="6 7">
    <name type="scientific">Morella rubra</name>
    <name type="common">Chinese bayberry</name>
    <dbReference type="NCBI Taxonomy" id="262757"/>
    <lineage>
        <taxon>Eukaryota</taxon>
        <taxon>Viridiplantae</taxon>
        <taxon>Streptophyta</taxon>
        <taxon>Embryophyta</taxon>
        <taxon>Tracheophyta</taxon>
        <taxon>Spermatophyta</taxon>
        <taxon>Magnoliopsida</taxon>
        <taxon>eudicotyledons</taxon>
        <taxon>Gunneridae</taxon>
        <taxon>Pentapetalae</taxon>
        <taxon>rosids</taxon>
        <taxon>fabids</taxon>
        <taxon>Fagales</taxon>
        <taxon>Myricaceae</taxon>
        <taxon>Morella</taxon>
    </lineage>
</organism>
<name>A0A6A1WLA8_9ROSI</name>
<dbReference type="OrthoDB" id="1746666at2759"/>
<feature type="compositionally biased region" description="Basic and acidic residues" evidence="5">
    <location>
        <begin position="87"/>
        <end position="110"/>
    </location>
</feature>
<evidence type="ECO:0000256" key="2">
    <source>
        <dbReference type="ARBA" id="ARBA00022786"/>
    </source>
</evidence>
<evidence type="ECO:0000256" key="3">
    <source>
        <dbReference type="ARBA" id="ARBA00022840"/>
    </source>
</evidence>
<dbReference type="InterPro" id="IPR023318">
    <property type="entry name" value="Ub_act_enz_dom_a_sf"/>
</dbReference>
<dbReference type="Gene3D" id="1.10.10.520">
    <property type="entry name" value="Ubiquitin activating enzymes (Uba3). Chain: B, domain 2"/>
    <property type="match status" value="1"/>
</dbReference>
<keyword evidence="3" id="KW-0067">ATP-binding</keyword>
<evidence type="ECO:0000256" key="5">
    <source>
        <dbReference type="SAM" id="MobiDB-lite"/>
    </source>
</evidence>
<comment type="pathway">
    <text evidence="4">Protein modification.</text>
</comment>
<proteinExistence type="predicted"/>
<accession>A0A6A1WLA8</accession>
<keyword evidence="1" id="KW-0547">Nucleotide-binding</keyword>
<dbReference type="Proteomes" id="UP000516437">
    <property type="component" value="Chromosome 1"/>
</dbReference>
<dbReference type="GO" id="GO:0005524">
    <property type="term" value="F:ATP binding"/>
    <property type="evidence" value="ECO:0007669"/>
    <property type="project" value="UniProtKB-KW"/>
</dbReference>
<evidence type="ECO:0000256" key="4">
    <source>
        <dbReference type="ARBA" id="ARBA00043952"/>
    </source>
</evidence>
<feature type="region of interest" description="Disordered" evidence="5">
    <location>
        <begin position="87"/>
        <end position="118"/>
    </location>
</feature>
<dbReference type="EMBL" id="RXIC02000019">
    <property type="protein sequence ID" value="KAB1226085.1"/>
    <property type="molecule type" value="Genomic_DNA"/>
</dbReference>
<comment type="caution">
    <text evidence="6">The sequence shown here is derived from an EMBL/GenBank/DDBJ whole genome shotgun (WGS) entry which is preliminary data.</text>
</comment>
<protein>
    <submittedName>
        <fullName evidence="6">NEDD8-activating enzyme E1 catalytic subunit</fullName>
    </submittedName>
</protein>
<evidence type="ECO:0000313" key="6">
    <source>
        <dbReference type="EMBL" id="KAB1226085.1"/>
    </source>
</evidence>
<sequence>MDRIEVTNLNRQFLFSLYKDSDLKLALPVTRADRPNTPLRRPQPSVRFRSAWANPDSFRPPQESQHSHRTAAHCIEYAHLIKWDEVHSGKGFDPDEPEDVQHSQDVKDPQDLGAGGPE</sequence>
<dbReference type="AlphaFoldDB" id="A0A6A1WLA8"/>
<gene>
    <name evidence="6" type="ORF">CJ030_MR1G008049</name>
</gene>
<reference evidence="6 7" key="1">
    <citation type="journal article" date="2019" name="Plant Biotechnol. J.">
        <title>The red bayberry genome and genetic basis of sex determination.</title>
        <authorList>
            <person name="Jia H.M."/>
            <person name="Jia H.J."/>
            <person name="Cai Q.L."/>
            <person name="Wang Y."/>
            <person name="Zhao H.B."/>
            <person name="Yang W.F."/>
            <person name="Wang G.Y."/>
            <person name="Li Y.H."/>
            <person name="Zhan D.L."/>
            <person name="Shen Y.T."/>
            <person name="Niu Q.F."/>
            <person name="Chang L."/>
            <person name="Qiu J."/>
            <person name="Zhao L."/>
            <person name="Xie H.B."/>
            <person name="Fu W.Y."/>
            <person name="Jin J."/>
            <person name="Li X.W."/>
            <person name="Jiao Y."/>
            <person name="Zhou C.C."/>
            <person name="Tu T."/>
            <person name="Chai C.Y."/>
            <person name="Gao J.L."/>
            <person name="Fan L.J."/>
            <person name="van de Weg E."/>
            <person name="Wang J.Y."/>
            <person name="Gao Z.S."/>
        </authorList>
    </citation>
    <scope>NUCLEOTIDE SEQUENCE [LARGE SCALE GENOMIC DNA]</scope>
    <source>
        <tissue evidence="6">Leaves</tissue>
    </source>
</reference>
<keyword evidence="2" id="KW-0833">Ubl conjugation pathway</keyword>